<dbReference type="GO" id="GO:0004497">
    <property type="term" value="F:monooxygenase activity"/>
    <property type="evidence" value="ECO:0007669"/>
    <property type="project" value="InterPro"/>
</dbReference>
<keyword evidence="4 7" id="KW-0560">Oxidoreductase</keyword>
<comment type="similarity">
    <text evidence="1">Belongs to the cytochrome P450 family.</text>
</comment>
<dbReference type="EC" id="1.11.2.4" evidence="7"/>
<dbReference type="Pfam" id="PF00067">
    <property type="entry name" value="p450"/>
    <property type="match status" value="1"/>
</dbReference>
<organism evidence="7 8">
    <name type="scientific">Deinococcus humi</name>
    <dbReference type="NCBI Taxonomy" id="662880"/>
    <lineage>
        <taxon>Bacteria</taxon>
        <taxon>Thermotogati</taxon>
        <taxon>Deinococcota</taxon>
        <taxon>Deinococci</taxon>
        <taxon>Deinococcales</taxon>
        <taxon>Deinococcaceae</taxon>
        <taxon>Deinococcus</taxon>
    </lineage>
</organism>
<name>A0A7W8JZ11_9DEIO</name>
<dbReference type="PRINTS" id="PR00463">
    <property type="entry name" value="EP450I"/>
</dbReference>
<proteinExistence type="inferred from homology"/>
<dbReference type="GO" id="GO:0004601">
    <property type="term" value="F:peroxidase activity"/>
    <property type="evidence" value="ECO:0007669"/>
    <property type="project" value="UniProtKB-KW"/>
</dbReference>
<evidence type="ECO:0000256" key="1">
    <source>
        <dbReference type="ARBA" id="ARBA00010617"/>
    </source>
</evidence>
<evidence type="ECO:0000313" key="7">
    <source>
        <dbReference type="EMBL" id="MBB5364376.1"/>
    </source>
</evidence>
<dbReference type="PANTHER" id="PTHR24302:SF15">
    <property type="entry name" value="FATTY-ACID PEROXYGENASE"/>
    <property type="match status" value="1"/>
</dbReference>
<evidence type="ECO:0000256" key="4">
    <source>
        <dbReference type="ARBA" id="ARBA00023002"/>
    </source>
</evidence>
<dbReference type="RefSeq" id="WP_184134737.1">
    <property type="nucleotide sequence ID" value="NZ_JACHFL010000010.1"/>
</dbReference>
<dbReference type="GO" id="GO:0016705">
    <property type="term" value="F:oxidoreductase activity, acting on paired donors, with incorporation or reduction of molecular oxygen"/>
    <property type="evidence" value="ECO:0007669"/>
    <property type="project" value="InterPro"/>
</dbReference>
<keyword evidence="2 6" id="KW-0349">Heme</keyword>
<evidence type="ECO:0000256" key="3">
    <source>
        <dbReference type="ARBA" id="ARBA00022723"/>
    </source>
</evidence>
<comment type="caution">
    <text evidence="7">The sequence shown here is derived from an EMBL/GenBank/DDBJ whole genome shotgun (WGS) entry which is preliminary data.</text>
</comment>
<evidence type="ECO:0000256" key="2">
    <source>
        <dbReference type="ARBA" id="ARBA00022617"/>
    </source>
</evidence>
<keyword evidence="5 6" id="KW-0408">Iron</keyword>
<dbReference type="CDD" id="cd11067">
    <property type="entry name" value="CYP152"/>
    <property type="match status" value="1"/>
</dbReference>
<accession>A0A7W8JZ11</accession>
<dbReference type="Proteomes" id="UP000552709">
    <property type="component" value="Unassembled WGS sequence"/>
</dbReference>
<sequence length="418" mass="47477">MTIHSRFGDSTLAFLRDGYAFILRRSERAQADVFQTRLLMLPVTCLHGEQAAQLFYDQERFERRGAAPARAQKTLLGEGGVQGLDDEAHRVRKQMFMSLMTPERLRDLTNLTTTQWHASVVKWETQTQVVLLDEVQDLLCRAVCRWAGVPLHGGEVALRTADFAAMIDSAGAVGVRHWRGRLGRARAERWAARLIAQVRAGTLTPDQASALHVIAHHQDVSGALLDERVAAVELLNVLRPTVAVALYVVFAALALHDFPEAARRLAEGGQTARKHFVQEVRRFYPFFPFAAAKVRQDFEWHGHKFTRGQRTLLDLYGTNHDRRFWGDPETFRPERFRHWNGSPYTLIPQGGGDHFQGHRCAGEWITIDLVQNALHFLTDELEYTVPVQNLRMSLRRFPARPASRLVLSQVRRRARAAG</sequence>
<dbReference type="InterPro" id="IPR002401">
    <property type="entry name" value="Cyt_P450_E_grp-I"/>
</dbReference>
<dbReference type="PANTHER" id="PTHR24302">
    <property type="entry name" value="CYTOCHROME P450 FAMILY 3"/>
    <property type="match status" value="1"/>
</dbReference>
<dbReference type="GO" id="GO:0005506">
    <property type="term" value="F:iron ion binding"/>
    <property type="evidence" value="ECO:0007669"/>
    <property type="project" value="InterPro"/>
</dbReference>
<dbReference type="InterPro" id="IPR001128">
    <property type="entry name" value="Cyt_P450"/>
</dbReference>
<dbReference type="InterPro" id="IPR036396">
    <property type="entry name" value="Cyt_P450_sf"/>
</dbReference>
<dbReference type="AlphaFoldDB" id="A0A7W8JZ11"/>
<protein>
    <submittedName>
        <fullName evidence="7">Fatty-acid peroxygenase</fullName>
        <ecNumber evidence="7">1.11.2.4</ecNumber>
    </submittedName>
</protein>
<comment type="cofactor">
    <cofactor evidence="6">
        <name>heme</name>
        <dbReference type="ChEBI" id="CHEBI:30413"/>
    </cofactor>
</comment>
<feature type="binding site" description="axial binding residue" evidence="6">
    <location>
        <position position="360"/>
    </location>
    <ligand>
        <name>heme</name>
        <dbReference type="ChEBI" id="CHEBI:30413"/>
    </ligand>
    <ligandPart>
        <name>Fe</name>
        <dbReference type="ChEBI" id="CHEBI:18248"/>
    </ligandPart>
</feature>
<dbReference type="Gene3D" id="1.10.630.10">
    <property type="entry name" value="Cytochrome P450"/>
    <property type="match status" value="1"/>
</dbReference>
<dbReference type="SUPFAM" id="SSF48264">
    <property type="entry name" value="Cytochrome P450"/>
    <property type="match status" value="1"/>
</dbReference>
<evidence type="ECO:0000313" key="8">
    <source>
        <dbReference type="Proteomes" id="UP000552709"/>
    </source>
</evidence>
<keyword evidence="7" id="KW-0575">Peroxidase</keyword>
<dbReference type="EMBL" id="JACHFL010000010">
    <property type="protein sequence ID" value="MBB5364376.1"/>
    <property type="molecule type" value="Genomic_DNA"/>
</dbReference>
<evidence type="ECO:0000256" key="5">
    <source>
        <dbReference type="ARBA" id="ARBA00023004"/>
    </source>
</evidence>
<dbReference type="InterPro" id="IPR050705">
    <property type="entry name" value="Cytochrome_P450_3A"/>
</dbReference>
<dbReference type="GO" id="GO:0020037">
    <property type="term" value="F:heme binding"/>
    <property type="evidence" value="ECO:0007669"/>
    <property type="project" value="InterPro"/>
</dbReference>
<keyword evidence="8" id="KW-1185">Reference proteome</keyword>
<reference evidence="7 8" key="1">
    <citation type="submission" date="2020-08" db="EMBL/GenBank/DDBJ databases">
        <title>Genomic Encyclopedia of Type Strains, Phase IV (KMG-IV): sequencing the most valuable type-strain genomes for metagenomic binning, comparative biology and taxonomic classification.</title>
        <authorList>
            <person name="Goeker M."/>
        </authorList>
    </citation>
    <scope>NUCLEOTIDE SEQUENCE [LARGE SCALE GENOMIC DNA]</scope>
    <source>
        <strain evidence="7 8">DSM 27939</strain>
    </source>
</reference>
<keyword evidence="3 6" id="KW-0479">Metal-binding</keyword>
<gene>
    <name evidence="7" type="ORF">HNQ08_003488</name>
</gene>
<evidence type="ECO:0000256" key="6">
    <source>
        <dbReference type="PIRSR" id="PIRSR602401-1"/>
    </source>
</evidence>